<keyword evidence="7" id="KW-0479">Metal-binding</keyword>
<evidence type="ECO:0000313" key="17">
    <source>
        <dbReference type="Proteomes" id="UP000019384"/>
    </source>
</evidence>
<sequence>MSDENTCRICRCESTPEDPLYHPCKCKGSIKYIHQDCLMEWLAHSKKDSVCDICHEKYHFTTLFAENVPDRVPLKVILDKAVKHCFKLASLAVIVLSTFVFIVVEVPVFTVFTIRSLLRSLSSSTRKESFMKLLIFGDAEIDLSKPWLTSDNLLVFLKDTYLTGLLQFLFLVLLAVILFTQHEWVSKDEGFTTILNRRIGPEKPFRALEALQAELHGIGARNGDILLDAVVRPAVQERIRRARLEAEAEAVAEAAANPPREDDAEDEWMDFVAEEDDNAPRMLDQEGIQPEDNAEPEGLNGDREILLQQFVEQVVRDVNPEQRRRREQNRLPQRIVANRAPGAEVPVVPVVPAVPEEPEQGIDVMVNIDFDSYTAVLPVQLAIIANMATVCLSMALGFMPCVAGTISLPIFHLFVQKLIFDFPFLGPKLKAFAGIISQKAGEVLVEHPLPSSVQGILVYAKESIVSPILENYWDVLNISKTPTITQVAIRIGIGYLINLLLTFAVMKYFEKGCSKQHPLTGVYRRYYTTLLEIVSTLKLFVIFGTEQILFPSYCGYLLDFVLSPLFTHHGGYWMTAELIPESLKSSPFPLWNVRWVVGTFFMCLFALYVGMVRRRILRPGVLYFIKSPDDPNVRLVHDALVRPLYSQMSRIALSGVIYSFFIVVEIGALTWGLKHIDFLNLLPLKIDLFSCFLGYSVVHFKIDSVLVEAFVAFWKASFTFICSQLRMSHFIVNHPVPEERGRVVYRSIFHQLLRSKPDYSQPMSYESAVEMFKSSPGVNAAFVPNGSYMRVPDNDNVSRKFLRELFVPVTKDDELLDISNSSKAKSTDKPAESTRSAEDSDDEDFAHPITSYTVVYAPPSLGKRSLLLLASIWVAAIGITAIGIAWERLVSRMLYELKRGLFRLGGSTPYAWDSHVSMTTTVISLVIFAGIYKVASNGQIAELVPPNFNALVTKAALHAFYQLPLVMGLIEFQNVLFALPFSQVFSSEIVSYSLPLFWPTDFWSVGKLILTLCLFLPVYWPTMKPFTDPRPTRRQLKMVGLGALISLLGVAQFLVYSFCFYRSAQTELGFVSFSIELGYAVRKDLRQSQIASTIMLLDWFLFMYLVSADAIRSVITSTNEKLKAEYYGVERRLANAN</sequence>
<dbReference type="FunFam" id="3.30.40.10:FF:000287">
    <property type="entry name" value="RING finger membrane protein"/>
    <property type="match status" value="1"/>
</dbReference>
<evidence type="ECO:0000256" key="2">
    <source>
        <dbReference type="ARBA" id="ARBA00004141"/>
    </source>
</evidence>
<dbReference type="RefSeq" id="XP_022461199.1">
    <property type="nucleotide sequence ID" value="XM_022600371.1"/>
</dbReference>
<keyword evidence="17" id="KW-1185">Reference proteome</keyword>
<evidence type="ECO:0000256" key="12">
    <source>
        <dbReference type="ARBA" id="ARBA00023136"/>
    </source>
</evidence>
<feature type="transmembrane region" description="Helical" evidence="14">
    <location>
        <begin position="402"/>
        <end position="420"/>
    </location>
</feature>
<gene>
    <name evidence="16" type="ORF">KUCA_T00005199001</name>
</gene>
<dbReference type="AlphaFoldDB" id="W6MR66"/>
<dbReference type="PANTHER" id="PTHR13145:SF0">
    <property type="entry name" value="E3 UBIQUITIN-PROTEIN LIGASE MARCHF6"/>
    <property type="match status" value="1"/>
</dbReference>
<feature type="transmembrane region" description="Helical" evidence="14">
    <location>
        <begin position="595"/>
        <end position="612"/>
    </location>
</feature>
<dbReference type="InterPro" id="IPR011016">
    <property type="entry name" value="Znf_RING-CH"/>
</dbReference>
<comment type="pathway">
    <text evidence="3">Protein modification; protein ubiquitination.</text>
</comment>
<dbReference type="EC" id="2.3.2.27" evidence="4"/>
<comment type="subcellular location">
    <subcellularLocation>
        <location evidence="2">Membrane</location>
        <topology evidence="2">Multi-pass membrane protein</topology>
    </subcellularLocation>
</comment>
<evidence type="ECO:0000259" key="15">
    <source>
        <dbReference type="PROSITE" id="PS51292"/>
    </source>
</evidence>
<comment type="catalytic activity">
    <reaction evidence="1">
        <text>S-ubiquitinyl-[E2 ubiquitin-conjugating enzyme]-L-cysteine + [acceptor protein]-L-lysine = [E2 ubiquitin-conjugating enzyme]-L-cysteine + N(6)-ubiquitinyl-[acceptor protein]-L-lysine.</text>
        <dbReference type="EC" id="2.3.2.27"/>
    </reaction>
</comment>
<dbReference type="Gene3D" id="3.30.40.10">
    <property type="entry name" value="Zinc/RING finger domain, C3HC4 (zinc finger)"/>
    <property type="match status" value="1"/>
</dbReference>
<evidence type="ECO:0000256" key="3">
    <source>
        <dbReference type="ARBA" id="ARBA00004906"/>
    </source>
</evidence>
<keyword evidence="8" id="KW-0863">Zinc-finger</keyword>
<dbReference type="OrthoDB" id="1108038at2759"/>
<organism evidence="16 17">
    <name type="scientific">Kuraishia capsulata CBS 1993</name>
    <dbReference type="NCBI Taxonomy" id="1382522"/>
    <lineage>
        <taxon>Eukaryota</taxon>
        <taxon>Fungi</taxon>
        <taxon>Dikarya</taxon>
        <taxon>Ascomycota</taxon>
        <taxon>Saccharomycotina</taxon>
        <taxon>Pichiomycetes</taxon>
        <taxon>Pichiales</taxon>
        <taxon>Pichiaceae</taxon>
        <taxon>Kuraishia</taxon>
    </lineage>
</organism>
<dbReference type="PROSITE" id="PS51292">
    <property type="entry name" value="ZF_RING_CH"/>
    <property type="match status" value="1"/>
</dbReference>
<feature type="transmembrane region" description="Helical" evidence="14">
    <location>
        <begin position="161"/>
        <end position="179"/>
    </location>
</feature>
<evidence type="ECO:0000256" key="5">
    <source>
        <dbReference type="ARBA" id="ARBA00022679"/>
    </source>
</evidence>
<proteinExistence type="predicted"/>
<evidence type="ECO:0000256" key="9">
    <source>
        <dbReference type="ARBA" id="ARBA00022786"/>
    </source>
</evidence>
<evidence type="ECO:0000256" key="7">
    <source>
        <dbReference type="ARBA" id="ARBA00022723"/>
    </source>
</evidence>
<feature type="transmembrane region" description="Helical" evidence="14">
    <location>
        <begin position="88"/>
        <end position="114"/>
    </location>
</feature>
<dbReference type="GeneID" id="34522587"/>
<keyword evidence="12 14" id="KW-0472">Membrane</keyword>
<feature type="transmembrane region" description="Helical" evidence="14">
    <location>
        <begin position="651"/>
        <end position="672"/>
    </location>
</feature>
<evidence type="ECO:0000256" key="10">
    <source>
        <dbReference type="ARBA" id="ARBA00022833"/>
    </source>
</evidence>
<feature type="compositionally biased region" description="Basic and acidic residues" evidence="13">
    <location>
        <begin position="825"/>
        <end position="838"/>
    </location>
</feature>
<keyword evidence="10" id="KW-0862">Zinc</keyword>
<evidence type="ECO:0000256" key="6">
    <source>
        <dbReference type="ARBA" id="ARBA00022692"/>
    </source>
</evidence>
<dbReference type="PANTHER" id="PTHR13145">
    <property type="entry name" value="SSM4 PROTEIN"/>
    <property type="match status" value="1"/>
</dbReference>
<dbReference type="InterPro" id="IPR013083">
    <property type="entry name" value="Znf_RING/FYVE/PHD"/>
</dbReference>
<feature type="transmembrane region" description="Helical" evidence="14">
    <location>
        <begin position="866"/>
        <end position="886"/>
    </location>
</feature>
<dbReference type="SUPFAM" id="SSF57850">
    <property type="entry name" value="RING/U-box"/>
    <property type="match status" value="1"/>
</dbReference>
<reference evidence="16" key="2">
    <citation type="submission" date="2014-02" db="EMBL/GenBank/DDBJ databases">
        <title>Complete DNA sequence of /Kuraishia capsulata/ illustrates novel genomic features among budding yeasts (/Saccharomycotina/).</title>
        <authorList>
            <person name="Morales L."/>
            <person name="Noel B."/>
            <person name="Porcel B."/>
            <person name="Marcet-Houben M."/>
            <person name="Hullo M-F."/>
            <person name="Sacerdot C."/>
            <person name="Tekaia F."/>
            <person name="Leh-Louis V."/>
            <person name="Despons L."/>
            <person name="Khanna V."/>
            <person name="Aury J-M."/>
            <person name="Barbe V."/>
            <person name="Couloux A."/>
            <person name="Labadie K."/>
            <person name="Pelletier E."/>
            <person name="Souciet J-L."/>
            <person name="Boekhout T."/>
            <person name="Gabaldon T."/>
            <person name="Wincker P."/>
            <person name="Dujon B."/>
        </authorList>
    </citation>
    <scope>NUCLEOTIDE SEQUENCE</scope>
    <source>
        <strain evidence="16">CBS 1993</strain>
    </source>
</reference>
<evidence type="ECO:0000256" key="4">
    <source>
        <dbReference type="ARBA" id="ARBA00012483"/>
    </source>
</evidence>
<dbReference type="GO" id="GO:0008270">
    <property type="term" value="F:zinc ion binding"/>
    <property type="evidence" value="ECO:0007669"/>
    <property type="project" value="UniProtKB-KW"/>
</dbReference>
<keyword evidence="11 14" id="KW-1133">Transmembrane helix</keyword>
<evidence type="ECO:0000256" key="11">
    <source>
        <dbReference type="ARBA" id="ARBA00022989"/>
    </source>
</evidence>
<feature type="domain" description="RING-CH-type" evidence="15">
    <location>
        <begin position="1"/>
        <end position="61"/>
    </location>
</feature>
<name>W6MR66_9ASCO</name>
<dbReference type="Pfam" id="PF12906">
    <property type="entry name" value="RINGv"/>
    <property type="match status" value="1"/>
</dbReference>
<dbReference type="EMBL" id="HG793130">
    <property type="protein sequence ID" value="CDK29211.1"/>
    <property type="molecule type" value="Genomic_DNA"/>
</dbReference>
<protein>
    <recommendedName>
        <fullName evidence="4">RING-type E3 ubiquitin transferase</fullName>
        <ecNumber evidence="4">2.3.2.27</ecNumber>
    </recommendedName>
</protein>
<dbReference type="GO" id="GO:0036503">
    <property type="term" value="P:ERAD pathway"/>
    <property type="evidence" value="ECO:0007669"/>
    <property type="project" value="TreeGrafter"/>
</dbReference>
<evidence type="ECO:0000256" key="8">
    <source>
        <dbReference type="ARBA" id="ARBA00022771"/>
    </source>
</evidence>
<feature type="region of interest" description="Disordered" evidence="13">
    <location>
        <begin position="820"/>
        <end position="844"/>
    </location>
</feature>
<dbReference type="CDD" id="cd16702">
    <property type="entry name" value="RING_CH-C4HC3_MARCH6"/>
    <property type="match status" value="1"/>
</dbReference>
<evidence type="ECO:0000313" key="16">
    <source>
        <dbReference type="EMBL" id="CDK29211.1"/>
    </source>
</evidence>
<keyword evidence="6 14" id="KW-0812">Transmembrane</keyword>
<dbReference type="SMART" id="SM00744">
    <property type="entry name" value="RINGv"/>
    <property type="match status" value="1"/>
</dbReference>
<evidence type="ECO:0000256" key="14">
    <source>
        <dbReference type="SAM" id="Phobius"/>
    </source>
</evidence>
<feature type="transmembrane region" description="Helical" evidence="14">
    <location>
        <begin position="1002"/>
        <end position="1020"/>
    </location>
</feature>
<feature type="transmembrane region" description="Helical" evidence="14">
    <location>
        <begin position="526"/>
        <end position="544"/>
    </location>
</feature>
<dbReference type="Proteomes" id="UP000019384">
    <property type="component" value="Unassembled WGS sequence"/>
</dbReference>
<dbReference type="GO" id="GO:0005789">
    <property type="term" value="C:endoplasmic reticulum membrane"/>
    <property type="evidence" value="ECO:0007669"/>
    <property type="project" value="TreeGrafter"/>
</dbReference>
<dbReference type="STRING" id="1382522.W6MR66"/>
<dbReference type="GO" id="GO:0061630">
    <property type="term" value="F:ubiquitin protein ligase activity"/>
    <property type="evidence" value="ECO:0007669"/>
    <property type="project" value="UniProtKB-EC"/>
</dbReference>
<feature type="transmembrane region" description="Helical" evidence="14">
    <location>
        <begin position="1090"/>
        <end position="1111"/>
    </location>
</feature>
<dbReference type="HOGENOM" id="CLU_278236_0_0_1"/>
<feature type="transmembrane region" description="Helical" evidence="14">
    <location>
        <begin position="956"/>
        <end position="982"/>
    </location>
</feature>
<evidence type="ECO:0000256" key="13">
    <source>
        <dbReference type="SAM" id="MobiDB-lite"/>
    </source>
</evidence>
<accession>W6MR66</accession>
<evidence type="ECO:0000256" key="1">
    <source>
        <dbReference type="ARBA" id="ARBA00000900"/>
    </source>
</evidence>
<feature type="transmembrane region" description="Helical" evidence="14">
    <location>
        <begin position="487"/>
        <end position="506"/>
    </location>
</feature>
<keyword evidence="5" id="KW-0808">Transferase</keyword>
<reference evidence="16" key="1">
    <citation type="submission" date="2013-12" db="EMBL/GenBank/DDBJ databases">
        <authorList>
            <person name="Genoscope - CEA"/>
        </authorList>
    </citation>
    <scope>NUCLEOTIDE SEQUENCE</scope>
    <source>
        <strain evidence="16">CBS 1993</strain>
    </source>
</reference>
<feature type="transmembrane region" description="Helical" evidence="14">
    <location>
        <begin position="1041"/>
        <end position="1064"/>
    </location>
</feature>
<keyword evidence="9" id="KW-0833">Ubl conjugation pathway</keyword>